<dbReference type="EMBL" id="CH473956">
    <property type="protein sequence ID" value="EDM18518.1"/>
    <property type="molecule type" value="Genomic_DNA"/>
</dbReference>
<evidence type="ECO:0000313" key="1">
    <source>
        <dbReference type="EMBL" id="EDM18518.1"/>
    </source>
</evidence>
<accession>A6I662</accession>
<organism evidence="1 2">
    <name type="scientific">Rattus norvegicus</name>
    <name type="common">Rat</name>
    <dbReference type="NCBI Taxonomy" id="10116"/>
    <lineage>
        <taxon>Eukaryota</taxon>
        <taxon>Metazoa</taxon>
        <taxon>Chordata</taxon>
        <taxon>Craniata</taxon>
        <taxon>Vertebrata</taxon>
        <taxon>Euteleostomi</taxon>
        <taxon>Mammalia</taxon>
        <taxon>Eutheria</taxon>
        <taxon>Euarchontoglires</taxon>
        <taxon>Glires</taxon>
        <taxon>Rodentia</taxon>
        <taxon>Myomorpha</taxon>
        <taxon>Muroidea</taxon>
        <taxon>Muridae</taxon>
        <taxon>Murinae</taxon>
        <taxon>Rattus</taxon>
    </lineage>
</organism>
<sequence>MISLNIPGLGKFELRTGLGIPRSYLRKHPGCWD</sequence>
<gene>
    <name evidence="1" type="ORF">rCG_40637</name>
</gene>
<dbReference type="Proteomes" id="UP000234681">
    <property type="component" value="Chromosome 1"/>
</dbReference>
<dbReference type="AlphaFoldDB" id="A6I662"/>
<evidence type="ECO:0000313" key="2">
    <source>
        <dbReference type="Proteomes" id="UP000234681"/>
    </source>
</evidence>
<name>A6I662_RAT</name>
<reference evidence="1 2" key="1">
    <citation type="submission" date="2005-09" db="EMBL/GenBank/DDBJ databases">
        <authorList>
            <person name="Mural R.J."/>
            <person name="Li P.W."/>
            <person name="Adams M.D."/>
            <person name="Amanatides P.G."/>
            <person name="Baden-Tillson H."/>
            <person name="Barnstead M."/>
            <person name="Chin S.H."/>
            <person name="Dew I."/>
            <person name="Evans C.A."/>
            <person name="Ferriera S."/>
            <person name="Flanigan M."/>
            <person name="Fosler C."/>
            <person name="Glodek A."/>
            <person name="Gu Z."/>
            <person name="Holt R.A."/>
            <person name="Jennings D."/>
            <person name="Kraft C.L."/>
            <person name="Lu F."/>
            <person name="Nguyen T."/>
            <person name="Nusskern D.R."/>
            <person name="Pfannkoch C.M."/>
            <person name="Sitter C."/>
            <person name="Sutton G.G."/>
            <person name="Venter J.C."/>
            <person name="Wang Z."/>
            <person name="Woodage T."/>
            <person name="Zheng X.H."/>
            <person name="Zhong F."/>
        </authorList>
    </citation>
    <scope>NUCLEOTIDE SEQUENCE [LARGE SCALE GENOMIC DNA]</scope>
    <source>
        <strain>BN</strain>
        <strain evidence="2">Sprague-Dawley</strain>
    </source>
</reference>
<protein>
    <submittedName>
        <fullName evidence="1">RCG40637</fullName>
    </submittedName>
</protein>
<proteinExistence type="predicted"/>